<evidence type="ECO:0000256" key="7">
    <source>
        <dbReference type="SAM" id="Phobius"/>
    </source>
</evidence>
<dbReference type="CDD" id="cd17324">
    <property type="entry name" value="MFS_NepI_like"/>
    <property type="match status" value="1"/>
</dbReference>
<dbReference type="PROSITE" id="PS50850">
    <property type="entry name" value="MFS"/>
    <property type="match status" value="1"/>
</dbReference>
<evidence type="ECO:0000313" key="9">
    <source>
        <dbReference type="EMBL" id="SJN25333.1"/>
    </source>
</evidence>
<evidence type="ECO:0000256" key="6">
    <source>
        <dbReference type="SAM" id="MobiDB-lite"/>
    </source>
</evidence>
<reference evidence="10" key="1">
    <citation type="submission" date="2017-02" db="EMBL/GenBank/DDBJ databases">
        <authorList>
            <person name="Dridi B."/>
        </authorList>
    </citation>
    <scope>NUCLEOTIDE SEQUENCE [LARGE SCALE GENOMIC DNA]</scope>
    <source>
        <strain evidence="10">EB411</strain>
    </source>
</reference>
<dbReference type="PANTHER" id="PTHR43124">
    <property type="entry name" value="PURINE EFFLUX PUMP PBUE"/>
    <property type="match status" value="1"/>
</dbReference>
<feature type="transmembrane region" description="Helical" evidence="7">
    <location>
        <begin position="69"/>
        <end position="89"/>
    </location>
</feature>
<feature type="domain" description="Major facilitator superfamily (MFS) profile" evidence="8">
    <location>
        <begin position="35"/>
        <end position="407"/>
    </location>
</feature>
<feature type="region of interest" description="Disordered" evidence="6">
    <location>
        <begin position="1"/>
        <end position="25"/>
    </location>
</feature>
<gene>
    <name evidence="9" type="ORF">FM119_04620</name>
</gene>
<keyword evidence="4 7" id="KW-1133">Transmembrane helix</keyword>
<dbReference type="Proteomes" id="UP000196778">
    <property type="component" value="Unassembled WGS sequence"/>
</dbReference>
<dbReference type="PANTHER" id="PTHR43124:SF3">
    <property type="entry name" value="CHLORAMPHENICOL EFFLUX PUMP RV0191"/>
    <property type="match status" value="1"/>
</dbReference>
<evidence type="ECO:0000256" key="5">
    <source>
        <dbReference type="ARBA" id="ARBA00023136"/>
    </source>
</evidence>
<dbReference type="AlphaFoldDB" id="A0A1R4J101"/>
<dbReference type="OrthoDB" id="2810795at2"/>
<dbReference type="Pfam" id="PF07690">
    <property type="entry name" value="MFS_1"/>
    <property type="match status" value="1"/>
</dbReference>
<feature type="transmembrane region" description="Helical" evidence="7">
    <location>
        <begin position="101"/>
        <end position="121"/>
    </location>
</feature>
<feature type="transmembrane region" description="Helical" evidence="7">
    <location>
        <begin position="127"/>
        <end position="146"/>
    </location>
</feature>
<comment type="subcellular location">
    <subcellularLocation>
        <location evidence="1">Cell membrane</location>
        <topology evidence="1">Multi-pass membrane protein</topology>
    </subcellularLocation>
</comment>
<keyword evidence="5 7" id="KW-0472">Membrane</keyword>
<dbReference type="GO" id="GO:0005886">
    <property type="term" value="C:plasma membrane"/>
    <property type="evidence" value="ECO:0007669"/>
    <property type="project" value="UniProtKB-SubCell"/>
</dbReference>
<feature type="transmembrane region" description="Helical" evidence="7">
    <location>
        <begin position="296"/>
        <end position="318"/>
    </location>
</feature>
<dbReference type="EMBL" id="FUKR01000024">
    <property type="protein sequence ID" value="SJN25333.1"/>
    <property type="molecule type" value="Genomic_DNA"/>
</dbReference>
<feature type="transmembrane region" description="Helical" evidence="7">
    <location>
        <begin position="324"/>
        <end position="343"/>
    </location>
</feature>
<feature type="transmembrane region" description="Helical" evidence="7">
    <location>
        <begin position="189"/>
        <end position="209"/>
    </location>
</feature>
<evidence type="ECO:0000259" key="8">
    <source>
        <dbReference type="PROSITE" id="PS50850"/>
    </source>
</evidence>
<dbReference type="InterPro" id="IPR036259">
    <property type="entry name" value="MFS_trans_sf"/>
</dbReference>
<feature type="transmembrane region" description="Helical" evidence="7">
    <location>
        <begin position="229"/>
        <end position="253"/>
    </location>
</feature>
<evidence type="ECO:0000313" key="10">
    <source>
        <dbReference type="Proteomes" id="UP000196778"/>
    </source>
</evidence>
<feature type="transmembrane region" description="Helical" evidence="7">
    <location>
        <begin position="265"/>
        <end position="284"/>
    </location>
</feature>
<dbReference type="InterPro" id="IPR011701">
    <property type="entry name" value="MFS"/>
</dbReference>
<dbReference type="RefSeq" id="WP_121657633.1">
    <property type="nucleotide sequence ID" value="NZ_FUKR01000024.1"/>
</dbReference>
<feature type="transmembrane region" description="Helical" evidence="7">
    <location>
        <begin position="158"/>
        <end position="177"/>
    </location>
</feature>
<keyword evidence="3 7" id="KW-0812">Transmembrane</keyword>
<dbReference type="SUPFAM" id="SSF103473">
    <property type="entry name" value="MFS general substrate transporter"/>
    <property type="match status" value="1"/>
</dbReference>
<feature type="transmembrane region" description="Helical" evidence="7">
    <location>
        <begin position="355"/>
        <end position="377"/>
    </location>
</feature>
<evidence type="ECO:0000256" key="1">
    <source>
        <dbReference type="ARBA" id="ARBA00004651"/>
    </source>
</evidence>
<keyword evidence="10" id="KW-1185">Reference proteome</keyword>
<organism evidence="9 10">
    <name type="scientific">Mycetocola reblochoni REB411</name>
    <dbReference type="NCBI Taxonomy" id="1255698"/>
    <lineage>
        <taxon>Bacteria</taxon>
        <taxon>Bacillati</taxon>
        <taxon>Actinomycetota</taxon>
        <taxon>Actinomycetes</taxon>
        <taxon>Micrococcales</taxon>
        <taxon>Microbacteriaceae</taxon>
        <taxon>Mycetocola</taxon>
    </lineage>
</organism>
<evidence type="ECO:0000256" key="2">
    <source>
        <dbReference type="ARBA" id="ARBA00022475"/>
    </source>
</evidence>
<protein>
    <submittedName>
        <fullName evidence="9">Major facilitator family transporter</fullName>
    </submittedName>
</protein>
<accession>A0A1R4J101</accession>
<feature type="transmembrane region" description="Helical" evidence="7">
    <location>
        <begin position="31"/>
        <end position="49"/>
    </location>
</feature>
<dbReference type="InterPro" id="IPR020846">
    <property type="entry name" value="MFS_dom"/>
</dbReference>
<dbReference type="Gene3D" id="1.20.1250.20">
    <property type="entry name" value="MFS general substrate transporter like domains"/>
    <property type="match status" value="1"/>
</dbReference>
<feature type="transmembrane region" description="Helical" evidence="7">
    <location>
        <begin position="383"/>
        <end position="403"/>
    </location>
</feature>
<sequence>MSTSTPPCGTSGRPEHPDISDASTTPSPDRFPLAALAIMALTGFVTLLTETLPAGLLPEMSAELGRTPSQLGLTVTLFALGCVVSAVPLSRATARLSRRTVLLGTIALFLVANTATALLSWFPLLLAARFVAGMSAGLVWAILPSYSRRIAPAGRQGLALSVALSGGTFALAIGVPAGTALDQLAGWRLAFGIMSVIAVVLFLAAWRVLPDTPGSAAGVGSGIGAALRIPAVLAVLTVLAFVVVGHNTVYTYIAPVLAAWNADGQRSLILTVFGVASVAGVFLTGRFLDRLLFPQLLTATGGVAIALLMLTLSGGALVPVQVGAVLWGLVFGGMASVIQTVAATVAGTAADSAQALLVTAWNLSIAAGGALGGALLAGPGVDGVLVAGTLFAAVAFVVAAVFVTGRRRRFGPGYGGLL</sequence>
<evidence type="ECO:0000256" key="3">
    <source>
        <dbReference type="ARBA" id="ARBA00022692"/>
    </source>
</evidence>
<keyword evidence="2" id="KW-1003">Cell membrane</keyword>
<proteinExistence type="predicted"/>
<dbReference type="InterPro" id="IPR050189">
    <property type="entry name" value="MFS_Efflux_Transporters"/>
</dbReference>
<dbReference type="GO" id="GO:0022857">
    <property type="term" value="F:transmembrane transporter activity"/>
    <property type="evidence" value="ECO:0007669"/>
    <property type="project" value="InterPro"/>
</dbReference>
<name>A0A1R4J101_9MICO</name>
<evidence type="ECO:0000256" key="4">
    <source>
        <dbReference type="ARBA" id="ARBA00022989"/>
    </source>
</evidence>